<evidence type="ECO:0000313" key="1">
    <source>
        <dbReference type="EMBL" id="MVB12349.1"/>
    </source>
</evidence>
<dbReference type="EMBL" id="VWXL01000088">
    <property type="protein sequence ID" value="MVB12349.1"/>
    <property type="molecule type" value="Genomic_DNA"/>
</dbReference>
<dbReference type="Proteomes" id="UP000469440">
    <property type="component" value="Unassembled WGS sequence"/>
</dbReference>
<organism evidence="1 2">
    <name type="scientific">Caproicibacter fermentans</name>
    <dbReference type="NCBI Taxonomy" id="2576756"/>
    <lineage>
        <taxon>Bacteria</taxon>
        <taxon>Bacillati</taxon>
        <taxon>Bacillota</taxon>
        <taxon>Clostridia</taxon>
        <taxon>Eubacteriales</taxon>
        <taxon>Acutalibacteraceae</taxon>
        <taxon>Caproicibacter</taxon>
    </lineage>
</organism>
<protein>
    <submittedName>
        <fullName evidence="1">Uncharacterized protein</fullName>
    </submittedName>
</protein>
<dbReference type="RefSeq" id="WP_156991131.1">
    <property type="nucleotide sequence ID" value="NZ_VWXL01000088.1"/>
</dbReference>
<dbReference type="AlphaFoldDB" id="A0A6N8I329"/>
<proteinExistence type="predicted"/>
<reference evidence="1 2" key="1">
    <citation type="submission" date="2019-09" db="EMBL/GenBank/DDBJ databases">
        <title>Genome sequence of Clostridium sp. EA1.</title>
        <authorList>
            <person name="Poehlein A."/>
            <person name="Bengelsdorf F.R."/>
            <person name="Daniel R."/>
        </authorList>
    </citation>
    <scope>NUCLEOTIDE SEQUENCE [LARGE SCALE GENOMIC DNA]</scope>
    <source>
        <strain evidence="1 2">EA1</strain>
    </source>
</reference>
<name>A0A6N8I329_9FIRM</name>
<gene>
    <name evidence="1" type="ORF">CAFE_30830</name>
</gene>
<sequence length="187" mass="21526">MPNGSAKNDSGGDFVPIVLTKKIFKKLDKQSKGKFIPSTFSVKKLCNVGGHPEYFNQIRNRIFRELSKDSTVGDYIYLSPEDLEDVWLSWRGAFFLDEVLTGYFSTEFIQYVVEIGRDIDRSKRADYDLHKELTGMSTSDLKDFINRFDEYLPGSKTDKAKQDLKELAQTELDGRGWLHCLKRGIHI</sequence>
<dbReference type="OrthoDB" id="9803752at2"/>
<evidence type="ECO:0000313" key="2">
    <source>
        <dbReference type="Proteomes" id="UP000469440"/>
    </source>
</evidence>
<accession>A0A6N8I329</accession>
<comment type="caution">
    <text evidence="1">The sequence shown here is derived from an EMBL/GenBank/DDBJ whole genome shotgun (WGS) entry which is preliminary data.</text>
</comment>
<keyword evidence="2" id="KW-1185">Reference proteome</keyword>